<protein>
    <submittedName>
        <fullName evidence="8">Fumarate hydratase class i, aerobic</fullName>
        <ecNumber evidence="8">4.2.1.2</ecNumber>
        <ecNumber evidence="8">4.2.1.32</ecNumber>
    </submittedName>
</protein>
<dbReference type="EC" id="4.2.1.2" evidence="8"/>
<dbReference type="PANTHER" id="PTHR30389:SF17">
    <property type="entry name" value="L(+)-TARTRATE DEHYDRATASE SUBUNIT ALPHA-RELATED"/>
    <property type="match status" value="1"/>
</dbReference>
<keyword evidence="5" id="KW-0411">Iron-sulfur</keyword>
<evidence type="ECO:0000256" key="2">
    <source>
        <dbReference type="ARBA" id="ARBA00022485"/>
    </source>
</evidence>
<sequence length="280" mass="29830">MRCIQYEEIKQAVKSAVIQANTLLPDDILKALERALEKEKSSRGRMFLKILLENAGIAENEKMALCQDTGMVTVDIELGQEVSICGGGLAGAVNEGVKEGYLEGFFRKSIVSDPFIRINTGDNTPAIIHTHLDLGDHLRITIFPKGAGSENMGQLAMLKPSQGIEGVKEFILQVVREAGANACPPLIVGVGIGGNMEKAAYLAKKALFRPINVANASPDLAALEEEMLIRINALGIGPQGMGGDTTALGVNIDAFPTHIACLPVAVSLGCHCTRRVSIEI</sequence>
<comment type="similarity">
    <text evidence="1">Belongs to the class-I fumarase family.</text>
</comment>
<evidence type="ECO:0000256" key="3">
    <source>
        <dbReference type="ARBA" id="ARBA00022723"/>
    </source>
</evidence>
<reference evidence="8" key="1">
    <citation type="journal article" date="2015" name="Proc. Natl. Acad. Sci. U.S.A.">
        <title>Networks of energetic and metabolic interactions define dynamics in microbial communities.</title>
        <authorList>
            <person name="Embree M."/>
            <person name="Liu J.K."/>
            <person name="Al-Bassam M.M."/>
            <person name="Zengler K."/>
        </authorList>
    </citation>
    <scope>NUCLEOTIDE SEQUENCE</scope>
</reference>
<dbReference type="InterPro" id="IPR004646">
    <property type="entry name" value="Fe-S_hydro-lyase_TtdA-typ_cat"/>
</dbReference>
<dbReference type="EC" id="4.2.1.32" evidence="8"/>
<keyword evidence="2" id="KW-0004">4Fe-4S</keyword>
<dbReference type="PANTHER" id="PTHR30389">
    <property type="entry name" value="FUMARATE HYDRATASE-RELATED"/>
    <property type="match status" value="1"/>
</dbReference>
<dbReference type="AlphaFoldDB" id="A0A0W8E788"/>
<evidence type="ECO:0000256" key="1">
    <source>
        <dbReference type="ARBA" id="ARBA00008876"/>
    </source>
</evidence>
<accession>A0A0W8E788</accession>
<evidence type="ECO:0000259" key="7">
    <source>
        <dbReference type="Pfam" id="PF05681"/>
    </source>
</evidence>
<evidence type="ECO:0000256" key="4">
    <source>
        <dbReference type="ARBA" id="ARBA00023004"/>
    </source>
</evidence>
<evidence type="ECO:0000256" key="6">
    <source>
        <dbReference type="ARBA" id="ARBA00023239"/>
    </source>
</evidence>
<feature type="domain" description="Fe-S hydro-lyase tartrate dehydratase alpha-type catalytic" evidence="7">
    <location>
        <begin position="11"/>
        <end position="278"/>
    </location>
</feature>
<keyword evidence="4" id="KW-0408">Iron</keyword>
<comment type="caution">
    <text evidence="8">The sequence shown here is derived from an EMBL/GenBank/DDBJ whole genome shotgun (WGS) entry which is preliminary data.</text>
</comment>
<dbReference type="GO" id="GO:0004333">
    <property type="term" value="F:fumarate hydratase activity"/>
    <property type="evidence" value="ECO:0007669"/>
    <property type="project" value="UniProtKB-EC"/>
</dbReference>
<proteinExistence type="inferred from homology"/>
<evidence type="ECO:0000313" key="8">
    <source>
        <dbReference type="EMBL" id="KUG04501.1"/>
    </source>
</evidence>
<name>A0A0W8E788_9ZZZZ</name>
<keyword evidence="6 8" id="KW-0456">Lyase</keyword>
<organism evidence="8">
    <name type="scientific">hydrocarbon metagenome</name>
    <dbReference type="NCBI Taxonomy" id="938273"/>
    <lineage>
        <taxon>unclassified sequences</taxon>
        <taxon>metagenomes</taxon>
        <taxon>ecological metagenomes</taxon>
    </lineage>
</organism>
<dbReference type="GO" id="GO:0008730">
    <property type="term" value="F:L(+)-tartrate dehydratase activity"/>
    <property type="evidence" value="ECO:0007669"/>
    <property type="project" value="UniProtKB-EC"/>
</dbReference>
<dbReference type="NCBIfam" id="TIGR00722">
    <property type="entry name" value="ttdA_fumA_fumB"/>
    <property type="match status" value="1"/>
</dbReference>
<evidence type="ECO:0000256" key="5">
    <source>
        <dbReference type="ARBA" id="ARBA00023014"/>
    </source>
</evidence>
<dbReference type="InterPro" id="IPR051208">
    <property type="entry name" value="Class-I_Fumarase/Tartrate_DH"/>
</dbReference>
<dbReference type="Pfam" id="PF05681">
    <property type="entry name" value="Fumerase"/>
    <property type="match status" value="1"/>
</dbReference>
<dbReference type="NCBIfam" id="NF004885">
    <property type="entry name" value="PRK06246.1"/>
    <property type="match status" value="1"/>
</dbReference>
<dbReference type="GO" id="GO:0051539">
    <property type="term" value="F:4 iron, 4 sulfur cluster binding"/>
    <property type="evidence" value="ECO:0007669"/>
    <property type="project" value="UniProtKB-KW"/>
</dbReference>
<dbReference type="GO" id="GO:0046872">
    <property type="term" value="F:metal ion binding"/>
    <property type="evidence" value="ECO:0007669"/>
    <property type="project" value="UniProtKB-KW"/>
</dbReference>
<gene>
    <name evidence="8" type="ORF">ASZ90_018092</name>
</gene>
<dbReference type="EMBL" id="LNQE01001846">
    <property type="protein sequence ID" value="KUG04501.1"/>
    <property type="molecule type" value="Genomic_DNA"/>
</dbReference>
<keyword evidence="3" id="KW-0479">Metal-binding</keyword>